<proteinExistence type="predicted"/>
<dbReference type="GO" id="GO:0008233">
    <property type="term" value="F:peptidase activity"/>
    <property type="evidence" value="ECO:0007669"/>
    <property type="project" value="UniProtKB-KW"/>
</dbReference>
<evidence type="ECO:0000313" key="1">
    <source>
        <dbReference type="EMBL" id="MBW6402040.1"/>
    </source>
</evidence>
<dbReference type="Pfam" id="PF10123">
    <property type="entry name" value="Mu-like_Pro"/>
    <property type="match status" value="1"/>
</dbReference>
<organism evidence="1 2">
    <name type="scientific">Roseomonas alba</name>
    <dbReference type="NCBI Taxonomy" id="2846776"/>
    <lineage>
        <taxon>Bacteria</taxon>
        <taxon>Pseudomonadati</taxon>
        <taxon>Pseudomonadota</taxon>
        <taxon>Alphaproteobacteria</taxon>
        <taxon>Acetobacterales</taxon>
        <taxon>Roseomonadaceae</taxon>
        <taxon>Roseomonas</taxon>
    </lineage>
</organism>
<sequence>MPRTVITLHAALPAFDAEPPAWVQLVPPGTFRGVDGRGPYTANPARIVADSAQHLPAVVDEMHATDLGAKSGQAARACGWIVELQDRGAGAEGGVWGRVEWTEDGDRLLRGKSYRGISPAIAVAEKTGVVLGVLRASLTNRPNLPIKPLLQSEQGTAMDLTEFLRQLLGLGADADDTAIRTSLQAMIGDRTLQSQMRTALKLKADAPAAEVLIALNARVTEAGQVVELQTQVTELRTTQKRTAAEAVVDAAIRAGKAAINAAREHYITLHMQDPEAAKAMMDAIPSVHSGGLPDKKTGLPATADLSEDDKAVVALMNIDPEAFKKQRAKGTGPVEIITGAEG</sequence>
<comment type="caution">
    <text evidence="1">The sequence shown here is derived from an EMBL/GenBank/DDBJ whole genome shotgun (WGS) entry which is preliminary data.</text>
</comment>
<dbReference type="InterPro" id="IPR012106">
    <property type="entry name" value="Phage_Mu_Gp1"/>
</dbReference>
<dbReference type="GO" id="GO:0006508">
    <property type="term" value="P:proteolysis"/>
    <property type="evidence" value="ECO:0007669"/>
    <property type="project" value="UniProtKB-KW"/>
</dbReference>
<accession>A0ABS7AI96</accession>
<dbReference type="RefSeq" id="WP_219766906.1">
    <property type="nucleotide sequence ID" value="NZ_JAHYBZ010000020.1"/>
</dbReference>
<keyword evidence="1" id="KW-0378">Hydrolase</keyword>
<evidence type="ECO:0000313" key="2">
    <source>
        <dbReference type="Proteomes" id="UP001196565"/>
    </source>
</evidence>
<dbReference type="EMBL" id="JAHYBZ010000020">
    <property type="protein sequence ID" value="MBW6402040.1"/>
    <property type="molecule type" value="Genomic_DNA"/>
</dbReference>
<dbReference type="PIRSF" id="PIRSF016624">
    <property type="entry name" value="Mu_prophg_I"/>
    <property type="match status" value="1"/>
</dbReference>
<name>A0ABS7AI96_9PROT</name>
<gene>
    <name evidence="1" type="ORF">KPL78_29610</name>
</gene>
<reference evidence="1 2" key="1">
    <citation type="submission" date="2021-07" db="EMBL/GenBank/DDBJ databases">
        <authorList>
            <person name="So Y."/>
        </authorList>
    </citation>
    <scope>NUCLEOTIDE SEQUENCE [LARGE SCALE GENOMIC DNA]</scope>
    <source>
        <strain evidence="1 2">HJA6</strain>
    </source>
</reference>
<protein>
    <submittedName>
        <fullName evidence="1">Phage protease</fullName>
    </submittedName>
</protein>
<keyword evidence="1" id="KW-0645">Protease</keyword>
<keyword evidence="2" id="KW-1185">Reference proteome</keyword>
<dbReference type="Proteomes" id="UP001196565">
    <property type="component" value="Unassembled WGS sequence"/>
</dbReference>